<feature type="compositionally biased region" description="Basic and acidic residues" evidence="3">
    <location>
        <begin position="152"/>
        <end position="172"/>
    </location>
</feature>
<name>A0A381UWX3_9ZZZZ</name>
<dbReference type="AlphaFoldDB" id="A0A381UWX3"/>
<evidence type="ECO:0000259" key="5">
    <source>
        <dbReference type="Pfam" id="PF17384"/>
    </source>
</evidence>
<dbReference type="SUPFAM" id="SSF74942">
    <property type="entry name" value="YhbC-like, C-terminal domain"/>
    <property type="match status" value="1"/>
</dbReference>
<sequence>MAVTDRIDAMAAPLCDRIGVELLDVEYEGGVLRLVVDHPEGVGMDAIAGVTREVSRALDHEDLIAGTYTLEVTSPGLERPLKRPVHFERAVGTEVTIKTQPGTDGDRRVSGVLQATNREGVVVRAADGSVRSIRHDEILKARTVFTWTPEPKSARKGHDRDGSADSGRKVGS</sequence>
<dbReference type="Gene3D" id="3.30.300.70">
    <property type="entry name" value="RimP-like superfamily, N-terminal"/>
    <property type="match status" value="1"/>
</dbReference>
<dbReference type="EMBL" id="UINC01007312">
    <property type="protein sequence ID" value="SVA32620.1"/>
    <property type="molecule type" value="Genomic_DNA"/>
</dbReference>
<protein>
    <recommendedName>
        <fullName evidence="7">Ribosome maturation factor RimP N-terminal domain-containing protein</fullName>
    </recommendedName>
</protein>
<feature type="domain" description="Ribosome maturation factor RimP N-terminal" evidence="4">
    <location>
        <begin position="11"/>
        <end position="78"/>
    </location>
</feature>
<evidence type="ECO:0000256" key="2">
    <source>
        <dbReference type="ARBA" id="ARBA00022517"/>
    </source>
</evidence>
<proteinExistence type="inferred from homology"/>
<dbReference type="GO" id="GO:0000028">
    <property type="term" value="P:ribosomal small subunit assembly"/>
    <property type="evidence" value="ECO:0007669"/>
    <property type="project" value="TreeGrafter"/>
</dbReference>
<dbReference type="HAMAP" id="MF_01077">
    <property type="entry name" value="RimP"/>
    <property type="match status" value="1"/>
</dbReference>
<dbReference type="Pfam" id="PF02576">
    <property type="entry name" value="RimP_N"/>
    <property type="match status" value="1"/>
</dbReference>
<organism evidence="6">
    <name type="scientific">marine metagenome</name>
    <dbReference type="NCBI Taxonomy" id="408172"/>
    <lineage>
        <taxon>unclassified sequences</taxon>
        <taxon>metagenomes</taxon>
        <taxon>ecological metagenomes</taxon>
    </lineage>
</organism>
<evidence type="ECO:0000256" key="3">
    <source>
        <dbReference type="SAM" id="MobiDB-lite"/>
    </source>
</evidence>
<dbReference type="Gene3D" id="2.30.30.180">
    <property type="entry name" value="Ribosome maturation factor RimP, C-terminal domain"/>
    <property type="match status" value="1"/>
</dbReference>
<dbReference type="Pfam" id="PF17384">
    <property type="entry name" value="DUF150_C"/>
    <property type="match status" value="1"/>
</dbReference>
<evidence type="ECO:0000259" key="4">
    <source>
        <dbReference type="Pfam" id="PF02576"/>
    </source>
</evidence>
<dbReference type="InterPro" id="IPR035956">
    <property type="entry name" value="RimP_N_sf"/>
</dbReference>
<dbReference type="SUPFAM" id="SSF75420">
    <property type="entry name" value="YhbC-like, N-terminal domain"/>
    <property type="match status" value="1"/>
</dbReference>
<feature type="region of interest" description="Disordered" evidence="3">
    <location>
        <begin position="148"/>
        <end position="172"/>
    </location>
</feature>
<evidence type="ECO:0000256" key="1">
    <source>
        <dbReference type="ARBA" id="ARBA00022490"/>
    </source>
</evidence>
<dbReference type="InterPro" id="IPR003728">
    <property type="entry name" value="Ribosome_maturation_RimP"/>
</dbReference>
<evidence type="ECO:0008006" key="7">
    <source>
        <dbReference type="Google" id="ProtNLM"/>
    </source>
</evidence>
<keyword evidence="1" id="KW-0963">Cytoplasm</keyword>
<feature type="domain" description="Ribosome maturation factor RimP C-terminal" evidence="5">
    <location>
        <begin position="81"/>
        <end position="147"/>
    </location>
</feature>
<accession>A0A381UWX3</accession>
<reference evidence="6" key="1">
    <citation type="submission" date="2018-05" db="EMBL/GenBank/DDBJ databases">
        <authorList>
            <person name="Lanie J.A."/>
            <person name="Ng W.-L."/>
            <person name="Kazmierczak K.M."/>
            <person name="Andrzejewski T.M."/>
            <person name="Davidsen T.M."/>
            <person name="Wayne K.J."/>
            <person name="Tettelin H."/>
            <person name="Glass J.I."/>
            <person name="Rusch D."/>
            <person name="Podicherti R."/>
            <person name="Tsui H.-C.T."/>
            <person name="Winkler M.E."/>
        </authorList>
    </citation>
    <scope>NUCLEOTIDE SEQUENCE</scope>
</reference>
<dbReference type="CDD" id="cd01734">
    <property type="entry name" value="YlxS_C"/>
    <property type="match status" value="1"/>
</dbReference>
<dbReference type="PANTHER" id="PTHR33867">
    <property type="entry name" value="RIBOSOME MATURATION FACTOR RIMP"/>
    <property type="match status" value="1"/>
</dbReference>
<dbReference type="InterPro" id="IPR028998">
    <property type="entry name" value="RimP_C"/>
</dbReference>
<keyword evidence="2" id="KW-0690">Ribosome biogenesis</keyword>
<dbReference type="GO" id="GO:0006412">
    <property type="term" value="P:translation"/>
    <property type="evidence" value="ECO:0007669"/>
    <property type="project" value="TreeGrafter"/>
</dbReference>
<evidence type="ECO:0000313" key="6">
    <source>
        <dbReference type="EMBL" id="SVA32620.1"/>
    </source>
</evidence>
<dbReference type="InterPro" id="IPR036847">
    <property type="entry name" value="RimP_C_sf"/>
</dbReference>
<dbReference type="GO" id="GO:0005829">
    <property type="term" value="C:cytosol"/>
    <property type="evidence" value="ECO:0007669"/>
    <property type="project" value="TreeGrafter"/>
</dbReference>
<dbReference type="InterPro" id="IPR028989">
    <property type="entry name" value="RimP_N"/>
</dbReference>
<dbReference type="PANTHER" id="PTHR33867:SF1">
    <property type="entry name" value="RIBOSOME MATURATION FACTOR RIMP"/>
    <property type="match status" value="1"/>
</dbReference>
<gene>
    <name evidence="6" type="ORF">METZ01_LOCUS85474</name>
</gene>